<dbReference type="CDD" id="cd00158">
    <property type="entry name" value="RHOD"/>
    <property type="match status" value="1"/>
</dbReference>
<gene>
    <name evidence="1" type="ORF">DSCOOX_56810</name>
</gene>
<accession>A0A5K8AIK6</accession>
<evidence type="ECO:0008006" key="3">
    <source>
        <dbReference type="Google" id="ProtNLM"/>
    </source>
</evidence>
<dbReference type="AlphaFoldDB" id="A0A5K8AIK6"/>
<proteinExistence type="predicted"/>
<keyword evidence="2" id="KW-1185">Reference proteome</keyword>
<dbReference type="InterPro" id="IPR036873">
    <property type="entry name" value="Rhodanese-like_dom_sf"/>
</dbReference>
<evidence type="ECO:0000313" key="1">
    <source>
        <dbReference type="EMBL" id="BBO92501.1"/>
    </source>
</evidence>
<reference evidence="1 2" key="1">
    <citation type="submission" date="2019-11" db="EMBL/GenBank/DDBJ databases">
        <title>Comparative genomics of hydrocarbon-degrading Desulfosarcina strains.</title>
        <authorList>
            <person name="Watanabe M."/>
            <person name="Kojima H."/>
            <person name="Fukui M."/>
        </authorList>
    </citation>
    <scope>NUCLEOTIDE SEQUENCE [LARGE SCALE GENOMIC DNA]</scope>
    <source>
        <strain evidence="2">oXyS1</strain>
    </source>
</reference>
<dbReference type="Proteomes" id="UP000422108">
    <property type="component" value="Chromosome"/>
</dbReference>
<dbReference type="EMBL" id="AP021879">
    <property type="protein sequence ID" value="BBO92501.1"/>
    <property type="molecule type" value="Genomic_DNA"/>
</dbReference>
<evidence type="ECO:0000313" key="2">
    <source>
        <dbReference type="Proteomes" id="UP000422108"/>
    </source>
</evidence>
<name>A0A5K8AIK6_9BACT</name>
<protein>
    <recommendedName>
        <fullName evidence="3">Rhodanese domain-containing protein</fullName>
    </recommendedName>
</protein>
<dbReference type="SUPFAM" id="SSF52821">
    <property type="entry name" value="Rhodanese/Cell cycle control phosphatase"/>
    <property type="match status" value="1"/>
</dbReference>
<dbReference type="RefSeq" id="WP_155313234.1">
    <property type="nucleotide sequence ID" value="NZ_AP021879.1"/>
</dbReference>
<organism evidence="1 2">
    <name type="scientific">Desulfosarcina ovata subsp. ovata</name>
    <dbReference type="NCBI Taxonomy" id="2752305"/>
    <lineage>
        <taxon>Bacteria</taxon>
        <taxon>Pseudomonadati</taxon>
        <taxon>Thermodesulfobacteriota</taxon>
        <taxon>Desulfobacteria</taxon>
        <taxon>Desulfobacterales</taxon>
        <taxon>Desulfosarcinaceae</taxon>
        <taxon>Desulfosarcina</taxon>
    </lineage>
</organism>
<sequence length="117" mass="12674">MHKKLFILIFSLHLVLVFAGLGIAAKVPAPDKGGDGFTAVTLEKAKQLFDEGVTVVACHSHTTDFMKGHPEGTIHITCLVPKDHKRVDMPLSEVDFDIAQLPSDKNTPIMTYCASGT</sequence>
<dbReference type="Gene3D" id="3.40.250.10">
    <property type="entry name" value="Rhodanese-like domain"/>
    <property type="match status" value="1"/>
</dbReference>